<feature type="domain" description="GGDEF" evidence="5">
    <location>
        <begin position="370"/>
        <end position="502"/>
    </location>
</feature>
<name>A0A330LW52_9GAMM</name>
<keyword evidence="7" id="KW-1185">Reference proteome</keyword>
<dbReference type="Pfam" id="PF20975">
    <property type="entry name" value="DGCcoil"/>
    <property type="match status" value="1"/>
</dbReference>
<evidence type="ECO:0000256" key="2">
    <source>
        <dbReference type="ARBA" id="ARBA00012528"/>
    </source>
</evidence>
<evidence type="ECO:0000256" key="4">
    <source>
        <dbReference type="SAM" id="Coils"/>
    </source>
</evidence>
<gene>
    <name evidence="6" type="ORF">MORIYA_3575</name>
</gene>
<feature type="coiled-coil region" evidence="4">
    <location>
        <begin position="250"/>
        <end position="325"/>
    </location>
</feature>
<dbReference type="OrthoDB" id="9812260at2"/>
<proteinExistence type="predicted"/>
<dbReference type="InterPro" id="IPR000160">
    <property type="entry name" value="GGDEF_dom"/>
</dbReference>
<dbReference type="GO" id="GO:0052621">
    <property type="term" value="F:diguanylate cyclase activity"/>
    <property type="evidence" value="ECO:0007669"/>
    <property type="project" value="UniProtKB-EC"/>
</dbReference>
<dbReference type="NCBIfam" id="TIGR00254">
    <property type="entry name" value="GGDEF"/>
    <property type="match status" value="1"/>
</dbReference>
<reference evidence="7" key="1">
    <citation type="submission" date="2018-05" db="EMBL/GenBank/DDBJ databases">
        <authorList>
            <person name="Cea G.-C."/>
            <person name="William W."/>
        </authorList>
    </citation>
    <scope>NUCLEOTIDE SEQUENCE [LARGE SCALE GENOMIC DNA]</scope>
    <source>
        <strain evidence="7">DB21MT 5</strain>
    </source>
</reference>
<dbReference type="InterPro" id="IPR048516">
    <property type="entry name" value="DGCcoil"/>
</dbReference>
<dbReference type="RefSeq" id="WP_112717064.1">
    <property type="nucleotide sequence ID" value="NZ_LS483250.1"/>
</dbReference>
<organism evidence="6 7">
    <name type="scientific">Moritella yayanosii</name>
    <dbReference type="NCBI Taxonomy" id="69539"/>
    <lineage>
        <taxon>Bacteria</taxon>
        <taxon>Pseudomonadati</taxon>
        <taxon>Pseudomonadota</taxon>
        <taxon>Gammaproteobacteria</taxon>
        <taxon>Alteromonadales</taxon>
        <taxon>Moritellaceae</taxon>
        <taxon>Moritella</taxon>
    </lineage>
</organism>
<dbReference type="AlphaFoldDB" id="A0A330LW52"/>
<dbReference type="EC" id="2.7.7.65" evidence="2"/>
<evidence type="ECO:0000313" key="6">
    <source>
        <dbReference type="EMBL" id="SQD80028.1"/>
    </source>
</evidence>
<dbReference type="Gene3D" id="3.30.70.270">
    <property type="match status" value="1"/>
</dbReference>
<protein>
    <recommendedName>
        <fullName evidence="2">diguanylate cyclase</fullName>
        <ecNumber evidence="2">2.7.7.65</ecNumber>
    </recommendedName>
</protein>
<dbReference type="FunFam" id="3.30.70.270:FF:000001">
    <property type="entry name" value="Diguanylate cyclase domain protein"/>
    <property type="match status" value="1"/>
</dbReference>
<dbReference type="CDD" id="cd01949">
    <property type="entry name" value="GGDEF"/>
    <property type="match status" value="1"/>
</dbReference>
<dbReference type="SUPFAM" id="SSF55073">
    <property type="entry name" value="Nucleotide cyclase"/>
    <property type="match status" value="1"/>
</dbReference>
<evidence type="ECO:0000256" key="1">
    <source>
        <dbReference type="ARBA" id="ARBA00001946"/>
    </source>
</evidence>
<dbReference type="Proteomes" id="UP000250163">
    <property type="component" value="Chromosome MORIYA"/>
</dbReference>
<dbReference type="PANTHER" id="PTHR45138:SF9">
    <property type="entry name" value="DIGUANYLATE CYCLASE DGCM-RELATED"/>
    <property type="match status" value="1"/>
</dbReference>
<comment type="catalytic activity">
    <reaction evidence="3">
        <text>2 GTP = 3',3'-c-di-GMP + 2 diphosphate</text>
        <dbReference type="Rhea" id="RHEA:24898"/>
        <dbReference type="ChEBI" id="CHEBI:33019"/>
        <dbReference type="ChEBI" id="CHEBI:37565"/>
        <dbReference type="ChEBI" id="CHEBI:58805"/>
        <dbReference type="EC" id="2.7.7.65"/>
    </reaction>
</comment>
<accession>A0A330LW52</accession>
<evidence type="ECO:0000259" key="5">
    <source>
        <dbReference type="PROSITE" id="PS50887"/>
    </source>
</evidence>
<sequence length="502" mass="56818">MQISQDTHSATRPSNANGYTKINTAMLLAFINRLLGATRGIDNELNIAVRKLKATLERSTSDDELITQIKQVERQVMLQPNILSDTLKIADSAVSQAATSLINLLQHDPKLTAELQLVLAEPKATAVAVLQTKVQSLFCIYHSAIKNLTETNNISATVHKKICDDLQRLINELDFTGRFGSNLNKIRQRLLDGIGGHELVNTCLQIINNIIEGAREERMASKTFLHSIVEELNNIAYKFDNSLIDSNHINKKQIDLLDNLKERIDILELDISTCDNLAETKLHVQHGLKIISSSIQQQQQLLQEKLLLEQQIQAVQSQLELLKKETLLHTQRLEAQQHKLYLDSLTQVYNRTALDERFKLEFKRWQRYKTNTTIAMIDIDHFKNINDSFGHIAGDKALKIVARALQKSIKDSDFIARFGGEEFVLLLADVAPSEIQVMLDKLRNTIKNIPFRFKGKQISITISIGVTQFSLDDNETVDPLERADNALYEAKSSGRDKVIIRL</sequence>
<dbReference type="SMART" id="SM00267">
    <property type="entry name" value="GGDEF"/>
    <property type="match status" value="1"/>
</dbReference>
<keyword evidence="4" id="KW-0175">Coiled coil</keyword>
<evidence type="ECO:0000313" key="7">
    <source>
        <dbReference type="Proteomes" id="UP000250163"/>
    </source>
</evidence>
<dbReference type="PANTHER" id="PTHR45138">
    <property type="entry name" value="REGULATORY COMPONENTS OF SENSORY TRANSDUCTION SYSTEM"/>
    <property type="match status" value="1"/>
</dbReference>
<dbReference type="Pfam" id="PF00990">
    <property type="entry name" value="GGDEF"/>
    <property type="match status" value="1"/>
</dbReference>
<comment type="cofactor">
    <cofactor evidence="1">
        <name>Mg(2+)</name>
        <dbReference type="ChEBI" id="CHEBI:18420"/>
    </cofactor>
</comment>
<dbReference type="KEGG" id="mya:MORIYA_3575"/>
<dbReference type="InterPro" id="IPR050469">
    <property type="entry name" value="Diguanylate_Cyclase"/>
</dbReference>
<dbReference type="InterPro" id="IPR029787">
    <property type="entry name" value="Nucleotide_cyclase"/>
</dbReference>
<dbReference type="InterPro" id="IPR043128">
    <property type="entry name" value="Rev_trsase/Diguanyl_cyclase"/>
</dbReference>
<dbReference type="EMBL" id="LS483250">
    <property type="protein sequence ID" value="SQD80028.1"/>
    <property type="molecule type" value="Genomic_DNA"/>
</dbReference>
<dbReference type="PROSITE" id="PS50887">
    <property type="entry name" value="GGDEF"/>
    <property type="match status" value="1"/>
</dbReference>
<evidence type="ECO:0000256" key="3">
    <source>
        <dbReference type="ARBA" id="ARBA00034247"/>
    </source>
</evidence>